<dbReference type="Proteomes" id="UP000298468">
    <property type="component" value="Unassembled WGS sequence"/>
</dbReference>
<comment type="caution">
    <text evidence="2">The sequence shown here is derived from an EMBL/GenBank/DDBJ whole genome shotgun (WGS) entry which is preliminary data.</text>
</comment>
<organism evidence="2 3">
    <name type="scientific">Cryobacterium lactosi</name>
    <dbReference type="NCBI Taxonomy" id="1259202"/>
    <lineage>
        <taxon>Bacteria</taxon>
        <taxon>Bacillati</taxon>
        <taxon>Actinomycetota</taxon>
        <taxon>Actinomycetes</taxon>
        <taxon>Micrococcales</taxon>
        <taxon>Microbacteriaceae</taxon>
        <taxon>Cryobacterium</taxon>
    </lineage>
</organism>
<feature type="transmembrane region" description="Helical" evidence="1">
    <location>
        <begin position="76"/>
        <end position="98"/>
    </location>
</feature>
<feature type="transmembrane region" description="Helical" evidence="1">
    <location>
        <begin position="17"/>
        <end position="38"/>
    </location>
</feature>
<feature type="transmembrane region" description="Helical" evidence="1">
    <location>
        <begin position="136"/>
        <end position="157"/>
    </location>
</feature>
<accession>A0A4R9BJ35</accession>
<gene>
    <name evidence="2" type="ORF">E3T61_16755</name>
</gene>
<dbReference type="OrthoDB" id="5114831at2"/>
<keyword evidence="1" id="KW-0472">Membrane</keyword>
<proteinExistence type="predicted"/>
<evidence type="ECO:0000256" key="1">
    <source>
        <dbReference type="SAM" id="Phobius"/>
    </source>
</evidence>
<feature type="transmembrane region" description="Helical" evidence="1">
    <location>
        <begin position="169"/>
        <end position="192"/>
    </location>
</feature>
<reference evidence="2 3" key="1">
    <citation type="submission" date="2019-03" db="EMBL/GenBank/DDBJ databases">
        <title>Genomics of glacier-inhabiting Cryobacterium strains.</title>
        <authorList>
            <person name="Liu Q."/>
            <person name="Xin Y.-H."/>
        </authorList>
    </citation>
    <scope>NUCLEOTIDE SEQUENCE [LARGE SCALE GENOMIC DNA]</scope>
    <source>
        <strain evidence="2 3">Sr59</strain>
    </source>
</reference>
<dbReference type="RefSeq" id="WP_134641994.1">
    <property type="nucleotide sequence ID" value="NZ_SOHM01000034.1"/>
</dbReference>
<protein>
    <submittedName>
        <fullName evidence="2">Uncharacterized protein</fullName>
    </submittedName>
</protein>
<dbReference type="EMBL" id="SOHM01000034">
    <property type="protein sequence ID" value="TFD85779.1"/>
    <property type="molecule type" value="Genomic_DNA"/>
</dbReference>
<evidence type="ECO:0000313" key="3">
    <source>
        <dbReference type="Proteomes" id="UP000298468"/>
    </source>
</evidence>
<feature type="transmembrane region" description="Helical" evidence="1">
    <location>
        <begin position="44"/>
        <end position="64"/>
    </location>
</feature>
<keyword evidence="1" id="KW-1133">Transmembrane helix</keyword>
<sequence length="212" mass="22120">MPNVSERSAQMTATRTTWILGGSALILTGVLGLLSSAFLGASTFLQTLACFTYLIAVLLFAFGLHPRASVVDRRPLGMTAMLVFGVWPLLIQLIGLVAPMGAGGFANVDITVRLASATIAAVQIVRAGVVPQPWQWAPLWVLAIAAAGYFFQGVLGVALGADLPASTDYVILLGYLGNLAGTFGLGIAALVASIRKNGDATVQILKFEQTDS</sequence>
<dbReference type="AlphaFoldDB" id="A0A4R9BJ35"/>
<name>A0A4R9BJ35_9MICO</name>
<keyword evidence="1" id="KW-0812">Transmembrane</keyword>
<keyword evidence="3" id="KW-1185">Reference proteome</keyword>
<feature type="transmembrane region" description="Helical" evidence="1">
    <location>
        <begin position="110"/>
        <end position="129"/>
    </location>
</feature>
<evidence type="ECO:0000313" key="2">
    <source>
        <dbReference type="EMBL" id="TFD85779.1"/>
    </source>
</evidence>